<dbReference type="EMBL" id="KR029595">
    <property type="protein sequence ID" value="AKH47527.1"/>
    <property type="molecule type" value="Genomic_DNA"/>
</dbReference>
<name>A0A0F7L7Z0_9VIRU</name>
<reference evidence="1" key="2">
    <citation type="submission" date="2015-03" db="EMBL/GenBank/DDBJ databases">
        <authorList>
            <person name="Chow C.-E.T."/>
            <person name="Winget D.M."/>
            <person name="White R.A.III."/>
            <person name="Hallam S.J."/>
            <person name="Suttle C.A."/>
        </authorList>
    </citation>
    <scope>NUCLEOTIDE SEQUENCE</scope>
    <source>
        <strain evidence="1">H4084948</strain>
    </source>
</reference>
<accession>A0A0F7L7Z0</accession>
<proteinExistence type="predicted"/>
<organism evidence="1">
    <name type="scientific">uncultured marine virus</name>
    <dbReference type="NCBI Taxonomy" id="186617"/>
    <lineage>
        <taxon>Viruses</taxon>
        <taxon>environmental samples</taxon>
    </lineage>
</organism>
<evidence type="ECO:0000313" key="1">
    <source>
        <dbReference type="EMBL" id="AKH47527.1"/>
    </source>
</evidence>
<protein>
    <submittedName>
        <fullName evidence="1">Uncharacterized protein</fullName>
    </submittedName>
</protein>
<reference evidence="1" key="1">
    <citation type="journal article" date="2015" name="Front. Microbiol.">
        <title>Combining genomic sequencing methods to explore viral diversity and reveal potential virus-host interactions.</title>
        <authorList>
            <person name="Chow C.E."/>
            <person name="Winget D.M."/>
            <person name="White R.A.III."/>
            <person name="Hallam S.J."/>
            <person name="Suttle C.A."/>
        </authorList>
    </citation>
    <scope>NUCLEOTIDE SEQUENCE</scope>
    <source>
        <strain evidence="1">H4084948</strain>
    </source>
</reference>
<sequence>MAISNLVKVCGKNTSGNSKVFYSEVGNITSITITGGEVAAVTMSSTNKFHEFDADLNTINFIGTGTGKTSYSKTQALKIGISKKTTATIAAVKSLADAVPCGVVAIRLDNNGQAFLSGWSDNLSNGTPYNQIDDVYDSGTTRADESPAQSYEVTLTGTTDGDEIPMDATVNATIIAETAAFITFN</sequence>